<dbReference type="InterPro" id="IPR002397">
    <property type="entry name" value="Cyt_P450_B"/>
</dbReference>
<keyword evidence="6 7" id="KW-0503">Monooxygenase</keyword>
<dbReference type="Gene3D" id="1.10.630.10">
    <property type="entry name" value="Cytochrome P450"/>
    <property type="match status" value="1"/>
</dbReference>
<protein>
    <submittedName>
        <fullName evidence="8">Unspecific monooxygenase</fullName>
    </submittedName>
</protein>
<evidence type="ECO:0000256" key="1">
    <source>
        <dbReference type="ARBA" id="ARBA00010617"/>
    </source>
</evidence>
<keyword evidence="2 7" id="KW-0349">Heme</keyword>
<dbReference type="InterPro" id="IPR036396">
    <property type="entry name" value="Cyt_P450_sf"/>
</dbReference>
<keyword evidence="4 7" id="KW-0560">Oxidoreductase</keyword>
<reference evidence="8 9" key="1">
    <citation type="submission" date="2019-06" db="EMBL/GenBank/DDBJ databases">
        <title>Sequencing the genomes of 1000 actinobacteria strains.</title>
        <authorList>
            <person name="Klenk H.-P."/>
        </authorList>
    </citation>
    <scope>NUCLEOTIDE SEQUENCE [LARGE SCALE GENOMIC DNA]</scope>
    <source>
        <strain evidence="8 9">DSM 43186</strain>
    </source>
</reference>
<dbReference type="EMBL" id="VFPQ01000001">
    <property type="protein sequence ID" value="TQM77508.1"/>
    <property type="molecule type" value="Genomic_DNA"/>
</dbReference>
<dbReference type="PROSITE" id="PS00086">
    <property type="entry name" value="CYTOCHROME_P450"/>
    <property type="match status" value="1"/>
</dbReference>
<dbReference type="GO" id="GO:0020037">
    <property type="term" value="F:heme binding"/>
    <property type="evidence" value="ECO:0007669"/>
    <property type="project" value="InterPro"/>
</dbReference>
<dbReference type="AlphaFoldDB" id="A0A543J3Z7"/>
<proteinExistence type="inferred from homology"/>
<dbReference type="FunFam" id="1.10.630.10:FF:000018">
    <property type="entry name" value="Cytochrome P450 monooxygenase"/>
    <property type="match status" value="1"/>
</dbReference>
<keyword evidence="3 7" id="KW-0479">Metal-binding</keyword>
<evidence type="ECO:0000256" key="7">
    <source>
        <dbReference type="RuleBase" id="RU000461"/>
    </source>
</evidence>
<accession>A0A543J3Z7</accession>
<comment type="similarity">
    <text evidence="1 7">Belongs to the cytochrome P450 family.</text>
</comment>
<dbReference type="InterPro" id="IPR001128">
    <property type="entry name" value="Cyt_P450"/>
</dbReference>
<dbReference type="RefSeq" id="WP_142261224.1">
    <property type="nucleotide sequence ID" value="NZ_BMPV01000002.1"/>
</dbReference>
<dbReference type="InterPro" id="IPR017972">
    <property type="entry name" value="Cyt_P450_CS"/>
</dbReference>
<dbReference type="SUPFAM" id="SSF48264">
    <property type="entry name" value="Cytochrome P450"/>
    <property type="match status" value="1"/>
</dbReference>
<dbReference type="Pfam" id="PF00067">
    <property type="entry name" value="p450"/>
    <property type="match status" value="1"/>
</dbReference>
<name>A0A543J3Z7_9ACTN</name>
<evidence type="ECO:0000256" key="3">
    <source>
        <dbReference type="ARBA" id="ARBA00022723"/>
    </source>
</evidence>
<dbReference type="GO" id="GO:0004497">
    <property type="term" value="F:monooxygenase activity"/>
    <property type="evidence" value="ECO:0007669"/>
    <property type="project" value="UniProtKB-KW"/>
</dbReference>
<dbReference type="Proteomes" id="UP000319213">
    <property type="component" value="Unassembled WGS sequence"/>
</dbReference>
<sequence>MRFDPWDPEFVAHPYDVYAHLREQEPVTYFEPTNQWLIARHADVDALLRDRRLGRTYLHVATHEEFGREPEPDWHAPFWRVVRAGMLDVEPPVHTRLRRLVSKAFTPRMVESLRPRIRAIATELATRFAEKGGGDLIAEVAEPLPVTVIADMLGVPESDRHLLRPWSNDMCLMYELNPPLEAQRAAVRAAEEFAAYLRELAAARRANPGDDLISQLAQVADEGDRLTEDELIGTCVLLLNAGHEATVNATGNGWWALFRNPDQLDRLRAAVRDGDQELVATAVEELLRWDTPAQMFERWVLEDIEVRGVRIPRGSEVALLFGSANRDPEVFDDPDRLDLGRDPNPHISFGLGIHYCLGAPLAKIELAESFSAILRAAPDIGLVTEPEWKPGYIMRGLKALELRTG</sequence>
<evidence type="ECO:0000313" key="9">
    <source>
        <dbReference type="Proteomes" id="UP000319213"/>
    </source>
</evidence>
<evidence type="ECO:0000256" key="6">
    <source>
        <dbReference type="ARBA" id="ARBA00023033"/>
    </source>
</evidence>
<dbReference type="GO" id="GO:0005506">
    <property type="term" value="F:iron ion binding"/>
    <property type="evidence" value="ECO:0007669"/>
    <property type="project" value="InterPro"/>
</dbReference>
<dbReference type="PANTHER" id="PTHR46696">
    <property type="entry name" value="P450, PUTATIVE (EUROFUNG)-RELATED"/>
    <property type="match status" value="1"/>
</dbReference>
<keyword evidence="9" id="KW-1185">Reference proteome</keyword>
<organism evidence="8 9">
    <name type="scientific">Thermopolyspora flexuosa</name>
    <dbReference type="NCBI Taxonomy" id="103836"/>
    <lineage>
        <taxon>Bacteria</taxon>
        <taxon>Bacillati</taxon>
        <taxon>Actinomycetota</taxon>
        <taxon>Actinomycetes</taxon>
        <taxon>Streptosporangiales</taxon>
        <taxon>Streptosporangiaceae</taxon>
        <taxon>Thermopolyspora</taxon>
    </lineage>
</organism>
<evidence type="ECO:0000256" key="2">
    <source>
        <dbReference type="ARBA" id="ARBA00022617"/>
    </source>
</evidence>
<dbReference type="GO" id="GO:0016705">
    <property type="term" value="F:oxidoreductase activity, acting on paired donors, with incorporation or reduction of molecular oxygen"/>
    <property type="evidence" value="ECO:0007669"/>
    <property type="project" value="InterPro"/>
</dbReference>
<keyword evidence="5 7" id="KW-0408">Iron</keyword>
<dbReference type="PANTHER" id="PTHR46696:SF1">
    <property type="entry name" value="CYTOCHROME P450 YJIB-RELATED"/>
    <property type="match status" value="1"/>
</dbReference>
<dbReference type="OrthoDB" id="4133219at2"/>
<gene>
    <name evidence="8" type="ORF">FHX40_4273</name>
</gene>
<evidence type="ECO:0000313" key="8">
    <source>
        <dbReference type="EMBL" id="TQM77508.1"/>
    </source>
</evidence>
<evidence type="ECO:0000256" key="4">
    <source>
        <dbReference type="ARBA" id="ARBA00023002"/>
    </source>
</evidence>
<dbReference type="PRINTS" id="PR00359">
    <property type="entry name" value="BP450"/>
</dbReference>
<comment type="caution">
    <text evidence="8">The sequence shown here is derived from an EMBL/GenBank/DDBJ whole genome shotgun (WGS) entry which is preliminary data.</text>
</comment>
<evidence type="ECO:0000256" key="5">
    <source>
        <dbReference type="ARBA" id="ARBA00023004"/>
    </source>
</evidence>
<dbReference type="CDD" id="cd20625">
    <property type="entry name" value="CYP164-like"/>
    <property type="match status" value="1"/>
</dbReference>